<dbReference type="PANTHER" id="PTHR42753:SF2">
    <property type="entry name" value="PROLINE--TRNA LIGASE"/>
    <property type="match status" value="1"/>
</dbReference>
<dbReference type="InterPro" id="IPR006195">
    <property type="entry name" value="aa-tRNA-synth_II"/>
</dbReference>
<dbReference type="GO" id="GO:0006433">
    <property type="term" value="P:prolyl-tRNA aminoacylation"/>
    <property type="evidence" value="ECO:0007669"/>
    <property type="project" value="InterPro"/>
</dbReference>
<evidence type="ECO:0000256" key="10">
    <source>
        <dbReference type="ARBA" id="ARBA00023146"/>
    </source>
</evidence>
<protein>
    <recommendedName>
        <fullName evidence="4">proline--tRNA ligase</fullName>
        <ecNumber evidence="4">6.1.1.15</ecNumber>
    </recommendedName>
    <alternativeName>
        <fullName evidence="11">Prolyl-tRNA synthetase</fullName>
    </alternativeName>
</protein>
<accession>A0A5N6JQN5</accession>
<dbReference type="InterPro" id="IPR002314">
    <property type="entry name" value="aa-tRNA-synt_IIb"/>
</dbReference>
<dbReference type="InterPro" id="IPR004154">
    <property type="entry name" value="Anticodon-bd"/>
</dbReference>
<dbReference type="Gene3D" id="3.40.50.800">
    <property type="entry name" value="Anticodon-binding domain"/>
    <property type="match status" value="1"/>
</dbReference>
<dbReference type="AlphaFoldDB" id="A0A5N6JQN5"/>
<dbReference type="Pfam" id="PF00587">
    <property type="entry name" value="tRNA-synt_2b"/>
    <property type="match status" value="1"/>
</dbReference>
<comment type="subcellular location">
    <subcellularLocation>
        <location evidence="1">Cytoplasm</location>
    </subcellularLocation>
</comment>
<evidence type="ECO:0000256" key="12">
    <source>
        <dbReference type="ARBA" id="ARBA00047671"/>
    </source>
</evidence>
<dbReference type="FunFam" id="3.30.930.10:FF:000125">
    <property type="entry name" value="Prolyl-tRNA synthetase"/>
    <property type="match status" value="1"/>
</dbReference>
<dbReference type="PROSITE" id="PS50862">
    <property type="entry name" value="AA_TRNA_LIGASE_II"/>
    <property type="match status" value="1"/>
</dbReference>
<name>A0A5N6JQN5_MONLA</name>
<evidence type="ECO:0000256" key="2">
    <source>
        <dbReference type="ARBA" id="ARBA00008226"/>
    </source>
</evidence>
<dbReference type="InterPro" id="IPR036621">
    <property type="entry name" value="Anticodon-bd_dom_sf"/>
</dbReference>
<keyword evidence="10" id="KW-0030">Aminoacyl-tRNA synthetase</keyword>
<dbReference type="Proteomes" id="UP000326757">
    <property type="component" value="Unassembled WGS sequence"/>
</dbReference>
<keyword evidence="15" id="KW-1185">Reference proteome</keyword>
<comment type="caution">
    <text evidence="14">The sequence shown here is derived from an EMBL/GenBank/DDBJ whole genome shotgun (WGS) entry which is preliminary data.</text>
</comment>
<dbReference type="Gene3D" id="3.30.930.10">
    <property type="entry name" value="Bira Bifunctional Protein, Domain 2"/>
    <property type="match status" value="2"/>
</dbReference>
<dbReference type="OrthoDB" id="10267474at2759"/>
<dbReference type="Pfam" id="PF03129">
    <property type="entry name" value="HGTP_anticodon"/>
    <property type="match status" value="1"/>
</dbReference>
<dbReference type="GO" id="GO:0004827">
    <property type="term" value="F:proline-tRNA ligase activity"/>
    <property type="evidence" value="ECO:0007669"/>
    <property type="project" value="UniProtKB-EC"/>
</dbReference>
<proteinExistence type="inferred from homology"/>
<dbReference type="GO" id="GO:0005739">
    <property type="term" value="C:mitochondrion"/>
    <property type="evidence" value="ECO:0007669"/>
    <property type="project" value="TreeGrafter"/>
</dbReference>
<keyword evidence="5" id="KW-0963">Cytoplasm</keyword>
<feature type="domain" description="Aminoacyl-transfer RNA synthetases class-II family profile" evidence="13">
    <location>
        <begin position="94"/>
        <end position="543"/>
    </location>
</feature>
<evidence type="ECO:0000313" key="14">
    <source>
        <dbReference type="EMBL" id="KAB8289562.1"/>
    </source>
</evidence>
<evidence type="ECO:0000256" key="5">
    <source>
        <dbReference type="ARBA" id="ARBA00022490"/>
    </source>
</evidence>
<evidence type="ECO:0000256" key="6">
    <source>
        <dbReference type="ARBA" id="ARBA00022598"/>
    </source>
</evidence>
<comment type="catalytic activity">
    <reaction evidence="12">
        <text>tRNA(Pro) + L-proline + ATP = L-prolyl-tRNA(Pro) + AMP + diphosphate</text>
        <dbReference type="Rhea" id="RHEA:14305"/>
        <dbReference type="Rhea" id="RHEA-COMP:9700"/>
        <dbReference type="Rhea" id="RHEA-COMP:9702"/>
        <dbReference type="ChEBI" id="CHEBI:30616"/>
        <dbReference type="ChEBI" id="CHEBI:33019"/>
        <dbReference type="ChEBI" id="CHEBI:60039"/>
        <dbReference type="ChEBI" id="CHEBI:78442"/>
        <dbReference type="ChEBI" id="CHEBI:78532"/>
        <dbReference type="ChEBI" id="CHEBI:456215"/>
        <dbReference type="EC" id="6.1.1.15"/>
    </reaction>
</comment>
<gene>
    <name evidence="14" type="ORF">EYC80_010720</name>
</gene>
<dbReference type="FunFam" id="3.30.930.10:FF:000066">
    <property type="entry name" value="Proline--tRNA ligase"/>
    <property type="match status" value="1"/>
</dbReference>
<dbReference type="PRINTS" id="PR01046">
    <property type="entry name" value="TRNASYNTHPRO"/>
</dbReference>
<dbReference type="InterPro" id="IPR045864">
    <property type="entry name" value="aa-tRNA-synth_II/BPL/LPL"/>
</dbReference>
<keyword evidence="6" id="KW-0436">Ligase</keyword>
<dbReference type="InterPro" id="IPR002316">
    <property type="entry name" value="Pro-tRNA-ligase_IIa"/>
</dbReference>
<evidence type="ECO:0000313" key="15">
    <source>
        <dbReference type="Proteomes" id="UP000326757"/>
    </source>
</evidence>
<dbReference type="InterPro" id="IPR004500">
    <property type="entry name" value="Pro-tRNA-synth_IIa_bac-type"/>
</dbReference>
<keyword evidence="9" id="KW-0648">Protein biosynthesis</keyword>
<organism evidence="14 15">
    <name type="scientific">Monilinia laxa</name>
    <name type="common">Brown rot fungus</name>
    <name type="synonym">Sclerotinia laxa</name>
    <dbReference type="NCBI Taxonomy" id="61186"/>
    <lineage>
        <taxon>Eukaryota</taxon>
        <taxon>Fungi</taxon>
        <taxon>Dikarya</taxon>
        <taxon>Ascomycota</taxon>
        <taxon>Pezizomycotina</taxon>
        <taxon>Leotiomycetes</taxon>
        <taxon>Helotiales</taxon>
        <taxon>Sclerotiniaceae</taxon>
        <taxon>Monilinia</taxon>
    </lineage>
</organism>
<evidence type="ECO:0000256" key="4">
    <source>
        <dbReference type="ARBA" id="ARBA00012831"/>
    </source>
</evidence>
<evidence type="ECO:0000256" key="11">
    <source>
        <dbReference type="ARBA" id="ARBA00029731"/>
    </source>
</evidence>
<dbReference type="EMBL" id="VIGI01000022">
    <property type="protein sequence ID" value="KAB8289562.1"/>
    <property type="molecule type" value="Genomic_DNA"/>
</dbReference>
<dbReference type="InterPro" id="IPR050062">
    <property type="entry name" value="Pro-tRNA_synthetase"/>
</dbReference>
<dbReference type="PANTHER" id="PTHR42753">
    <property type="entry name" value="MITOCHONDRIAL RIBOSOME PROTEIN L39/PROLYL-TRNA LIGASE FAMILY MEMBER"/>
    <property type="match status" value="1"/>
</dbReference>
<dbReference type="NCBIfam" id="TIGR00409">
    <property type="entry name" value="proS_fam_II"/>
    <property type="match status" value="1"/>
</dbReference>
<keyword evidence="7" id="KW-0547">Nucleotide-binding</keyword>
<sequence length="637" mass="71263">MYSFRNISRFGGSIHSSNLYLHTTLPSQLFKSSSYSRNQSNLSTINDDRARLSKFWIPTGGIAANADEDSHAKLIRGGFLRQAHTGIFHMLPLGRRVQDKLEALIDKHMSTLGASKLALSSLSSEELWAKSGRLDASTELFRLKDRKEAGYLLAPTHEEEITELVSNSVHSYKELPVRLYQITRKYRDELRPRQGLLRSREFVMKDLYTFDFNNTLALSTYNDVRKTYKNLFDELKIPYLVAKADSGDIGGDLSHEFHFPTKIGEDNIISCNKCDYVANEELAETGAQVVNEVDDSKIEIQKASVVAGFSRDGSTLIASWFYSENGGDCELNIRSIKTILPEYDSSRKVENQELLQLLNQDDGVANKHHQAEQASITRVIHLVDGRVPPKVSQAIEKDRFSVFTKAKGITRDDWLSKVENTSFIFQDSATGELLNLRRISEGDICPKCQEPELKVQKAIELGHTFHLGTRYSKPMGATVNLPYGLVEGTIKDAVNATRSGENGQVQVPMEMGCHGVGVTRMIGAVAETLADEKGLNWPRVMAPFEIVVVPGKGLGEDALQIFDTLSAATMDPVVDDREVSIAWKLRDADLIGYPVIVLLGRKWKDGLCEVQCRRLDVNEDVKVEDLKSFVEKLLSKL</sequence>
<comment type="similarity">
    <text evidence="2">Belongs to the class-II aminoacyl-tRNA synthetase family.</text>
</comment>
<comment type="subunit">
    <text evidence="3">Homodimer.</text>
</comment>
<evidence type="ECO:0000256" key="8">
    <source>
        <dbReference type="ARBA" id="ARBA00022840"/>
    </source>
</evidence>
<evidence type="ECO:0000259" key="13">
    <source>
        <dbReference type="PROSITE" id="PS50862"/>
    </source>
</evidence>
<dbReference type="SUPFAM" id="SSF55681">
    <property type="entry name" value="Class II aaRS and biotin synthetases"/>
    <property type="match status" value="1"/>
</dbReference>
<dbReference type="SUPFAM" id="SSF52954">
    <property type="entry name" value="Class II aaRS ABD-related"/>
    <property type="match status" value="1"/>
</dbReference>
<keyword evidence="8" id="KW-0067">ATP-binding</keyword>
<evidence type="ECO:0000256" key="9">
    <source>
        <dbReference type="ARBA" id="ARBA00022917"/>
    </source>
</evidence>
<dbReference type="EC" id="6.1.1.15" evidence="4"/>
<evidence type="ECO:0000256" key="1">
    <source>
        <dbReference type="ARBA" id="ARBA00004496"/>
    </source>
</evidence>
<reference evidence="14 15" key="1">
    <citation type="submission" date="2019-06" db="EMBL/GenBank/DDBJ databases">
        <title>Genome Sequence of the Brown Rot Fungal Pathogen Monilinia laxa.</title>
        <authorList>
            <person name="De Miccolis Angelini R.M."/>
            <person name="Landi L."/>
            <person name="Abate D."/>
            <person name="Pollastro S."/>
            <person name="Romanazzi G."/>
            <person name="Faretra F."/>
        </authorList>
    </citation>
    <scope>NUCLEOTIDE SEQUENCE [LARGE SCALE GENOMIC DNA]</scope>
    <source>
        <strain evidence="14 15">Mlax316</strain>
    </source>
</reference>
<evidence type="ECO:0000256" key="7">
    <source>
        <dbReference type="ARBA" id="ARBA00022741"/>
    </source>
</evidence>
<evidence type="ECO:0000256" key="3">
    <source>
        <dbReference type="ARBA" id="ARBA00011738"/>
    </source>
</evidence>
<dbReference type="GO" id="GO:0005524">
    <property type="term" value="F:ATP binding"/>
    <property type="evidence" value="ECO:0007669"/>
    <property type="project" value="UniProtKB-KW"/>
</dbReference>